<feature type="binding site" evidence="8">
    <location>
        <position position="88"/>
    </location>
    <ligand>
        <name>Mg(2+)</name>
        <dbReference type="ChEBI" id="CHEBI:18420"/>
        <label>1</label>
        <note>catalytic</note>
    </ligand>
</feature>
<dbReference type="EMBL" id="CP021435">
    <property type="protein sequence ID" value="ATJ82882.1"/>
    <property type="molecule type" value="Genomic_DNA"/>
</dbReference>
<protein>
    <recommendedName>
        <fullName evidence="9">Inositol-1-monophosphatase</fullName>
        <ecNumber evidence="9">3.1.3.25</ecNumber>
    </recommendedName>
</protein>
<reference evidence="10 11" key="1">
    <citation type="journal article" date="2017" name="Sci. Rep.">
        <title>Revealing the Saline Adaptation Strategies of the Halophilic Bacterium Halomonas beimenensis through High-throughput Omics and Transposon Mutagenesis Approaches.</title>
        <authorList>
            <person name="Chen Y.H."/>
            <person name="Lin S.S."/>
            <person name="Shyu Y.T."/>
        </authorList>
    </citation>
    <scope>NUCLEOTIDE SEQUENCE [LARGE SCALE GENOMIC DNA]</scope>
    <source>
        <strain evidence="10 11">NTU-111</strain>
    </source>
</reference>
<comment type="cofactor">
    <cofactor evidence="2 8 9">
        <name>Mg(2+)</name>
        <dbReference type="ChEBI" id="CHEBI:18420"/>
    </cofactor>
</comment>
<dbReference type="CDD" id="cd01639">
    <property type="entry name" value="IMPase"/>
    <property type="match status" value="1"/>
</dbReference>
<feature type="binding site" evidence="8">
    <location>
        <position position="91"/>
    </location>
    <ligand>
        <name>Mg(2+)</name>
        <dbReference type="ChEBI" id="CHEBI:18420"/>
        <label>1</label>
        <note>catalytic</note>
    </ligand>
</feature>
<dbReference type="GO" id="GO:0008934">
    <property type="term" value="F:inositol monophosphate 1-phosphatase activity"/>
    <property type="evidence" value="ECO:0007669"/>
    <property type="project" value="InterPro"/>
</dbReference>
<dbReference type="InterPro" id="IPR000760">
    <property type="entry name" value="Inositol_monophosphatase-like"/>
</dbReference>
<evidence type="ECO:0000256" key="9">
    <source>
        <dbReference type="RuleBase" id="RU364068"/>
    </source>
</evidence>
<dbReference type="SUPFAM" id="SSF56655">
    <property type="entry name" value="Carbohydrate phosphatase"/>
    <property type="match status" value="1"/>
</dbReference>
<keyword evidence="5 9" id="KW-0378">Hydrolase</keyword>
<evidence type="ECO:0000256" key="8">
    <source>
        <dbReference type="PIRSR" id="PIRSR600760-2"/>
    </source>
</evidence>
<organism evidence="10 11">
    <name type="scientific">Halomonas beimenensis</name>
    <dbReference type="NCBI Taxonomy" id="475662"/>
    <lineage>
        <taxon>Bacteria</taxon>
        <taxon>Pseudomonadati</taxon>
        <taxon>Pseudomonadota</taxon>
        <taxon>Gammaproteobacteria</taxon>
        <taxon>Oceanospirillales</taxon>
        <taxon>Halomonadaceae</taxon>
        <taxon>Halomonas</taxon>
    </lineage>
</organism>
<keyword evidence="6" id="KW-0805">Transcription regulation</keyword>
<keyword evidence="7 8" id="KW-0460">Magnesium</keyword>
<keyword evidence="6" id="KW-0889">Transcription antitermination</keyword>
<evidence type="ECO:0000313" key="11">
    <source>
        <dbReference type="Proteomes" id="UP000219993"/>
    </source>
</evidence>
<name>A0A291P7P0_9GAMM</name>
<dbReference type="InterPro" id="IPR020583">
    <property type="entry name" value="Inositol_monoP_metal-BS"/>
</dbReference>
<dbReference type="RefSeq" id="WP_097789279.1">
    <property type="nucleotide sequence ID" value="NZ_BAAADT010000002.1"/>
</dbReference>
<dbReference type="AlphaFoldDB" id="A0A291P7P0"/>
<dbReference type="Pfam" id="PF00459">
    <property type="entry name" value="Inositol_P"/>
    <property type="match status" value="1"/>
</dbReference>
<feature type="binding site" evidence="8">
    <location>
        <position position="69"/>
    </location>
    <ligand>
        <name>Mg(2+)</name>
        <dbReference type="ChEBI" id="CHEBI:18420"/>
        <label>1</label>
        <note>catalytic</note>
    </ligand>
</feature>
<evidence type="ECO:0000256" key="2">
    <source>
        <dbReference type="ARBA" id="ARBA00001946"/>
    </source>
</evidence>
<evidence type="ECO:0000256" key="6">
    <source>
        <dbReference type="ARBA" id="ARBA00022814"/>
    </source>
</evidence>
<dbReference type="InterPro" id="IPR033942">
    <property type="entry name" value="IMPase"/>
</dbReference>
<dbReference type="EC" id="3.1.3.25" evidence="9"/>
<dbReference type="PANTHER" id="PTHR20854">
    <property type="entry name" value="INOSITOL MONOPHOSPHATASE"/>
    <property type="match status" value="1"/>
</dbReference>
<keyword evidence="4 8" id="KW-0479">Metal-binding</keyword>
<evidence type="ECO:0000256" key="5">
    <source>
        <dbReference type="ARBA" id="ARBA00022801"/>
    </source>
</evidence>
<dbReference type="KEGG" id="hbe:BEI_1895"/>
<evidence type="ECO:0000256" key="7">
    <source>
        <dbReference type="ARBA" id="ARBA00022842"/>
    </source>
</evidence>
<evidence type="ECO:0000256" key="4">
    <source>
        <dbReference type="ARBA" id="ARBA00022723"/>
    </source>
</evidence>
<evidence type="ECO:0000256" key="3">
    <source>
        <dbReference type="ARBA" id="ARBA00009759"/>
    </source>
</evidence>
<dbReference type="PROSITE" id="PS00630">
    <property type="entry name" value="IMP_2"/>
    <property type="match status" value="1"/>
</dbReference>
<feature type="binding site" evidence="8">
    <location>
        <position position="90"/>
    </location>
    <ligand>
        <name>Mg(2+)</name>
        <dbReference type="ChEBI" id="CHEBI:18420"/>
        <label>2</label>
    </ligand>
</feature>
<keyword evidence="11" id="KW-1185">Reference proteome</keyword>
<keyword evidence="6" id="KW-0804">Transcription</keyword>
<evidence type="ECO:0000313" key="10">
    <source>
        <dbReference type="EMBL" id="ATJ82882.1"/>
    </source>
</evidence>
<accession>A0A291P7P0</accession>
<dbReference type="GO" id="GO:0031564">
    <property type="term" value="P:transcription antitermination"/>
    <property type="evidence" value="ECO:0007669"/>
    <property type="project" value="UniProtKB-KW"/>
</dbReference>
<proteinExistence type="inferred from homology"/>
<dbReference type="InterPro" id="IPR020550">
    <property type="entry name" value="Inositol_monophosphatase_CS"/>
</dbReference>
<dbReference type="OrthoDB" id="9785695at2"/>
<evidence type="ECO:0000256" key="1">
    <source>
        <dbReference type="ARBA" id="ARBA00001033"/>
    </source>
</evidence>
<dbReference type="PRINTS" id="PR00377">
    <property type="entry name" value="IMPHPHTASES"/>
</dbReference>
<comment type="catalytic activity">
    <reaction evidence="1 9">
        <text>a myo-inositol phosphate + H2O = myo-inositol + phosphate</text>
        <dbReference type="Rhea" id="RHEA:24056"/>
        <dbReference type="ChEBI" id="CHEBI:15377"/>
        <dbReference type="ChEBI" id="CHEBI:17268"/>
        <dbReference type="ChEBI" id="CHEBI:43474"/>
        <dbReference type="ChEBI" id="CHEBI:84139"/>
        <dbReference type="EC" id="3.1.3.25"/>
    </reaction>
</comment>
<gene>
    <name evidence="10" type="ORF">BEI_1895</name>
</gene>
<sequence>MSPEQRLEIAVDIATHAGRLIVEAREEGDFGHRYKTNGQELVTDIDVEVDTYIGERLEASFPREQRLSEELAPDREVLEQPRDLWVVDPIDGTVNFAHGLHHVAVSIGWVSGGHLKVGVVHAPFLDETFTALAGRGAWRNGEPIRVSRARDLSRCLVGTGFPYRHDSRPPLMRRLMAVLTHCQDVRRAGSAALDLCAVACGRLDAYYESVSPWDLAAGLLIAREAGARTGHLYPGPGGIPEDLYGENLLVATPGIHDELGDLLRRADASDLGKV</sequence>
<comment type="similarity">
    <text evidence="3 9">Belongs to the inositol monophosphatase superfamily.</text>
</comment>
<dbReference type="Gene3D" id="3.30.540.10">
    <property type="entry name" value="Fructose-1,6-Bisphosphatase, subunit A, domain 1"/>
    <property type="match status" value="1"/>
</dbReference>
<dbReference type="GO" id="GO:0007165">
    <property type="term" value="P:signal transduction"/>
    <property type="evidence" value="ECO:0007669"/>
    <property type="project" value="TreeGrafter"/>
</dbReference>
<dbReference type="PANTHER" id="PTHR20854:SF4">
    <property type="entry name" value="INOSITOL-1-MONOPHOSPHATASE-RELATED"/>
    <property type="match status" value="1"/>
</dbReference>
<feature type="binding site" evidence="8">
    <location>
        <position position="214"/>
    </location>
    <ligand>
        <name>Mg(2+)</name>
        <dbReference type="ChEBI" id="CHEBI:18420"/>
        <label>1</label>
        <note>catalytic</note>
    </ligand>
</feature>
<dbReference type="Proteomes" id="UP000219993">
    <property type="component" value="Chromosome"/>
</dbReference>
<dbReference type="GO" id="GO:0006020">
    <property type="term" value="P:inositol metabolic process"/>
    <property type="evidence" value="ECO:0007669"/>
    <property type="project" value="TreeGrafter"/>
</dbReference>
<dbReference type="Gene3D" id="3.40.190.80">
    <property type="match status" value="1"/>
</dbReference>
<dbReference type="GO" id="GO:0046854">
    <property type="term" value="P:phosphatidylinositol phosphate biosynthetic process"/>
    <property type="evidence" value="ECO:0007669"/>
    <property type="project" value="InterPro"/>
</dbReference>
<dbReference type="GO" id="GO:0046872">
    <property type="term" value="F:metal ion binding"/>
    <property type="evidence" value="ECO:0007669"/>
    <property type="project" value="UniProtKB-KW"/>
</dbReference>
<dbReference type="PROSITE" id="PS00629">
    <property type="entry name" value="IMP_1"/>
    <property type="match status" value="1"/>
</dbReference>